<accession>A0A6P1SYX8</accession>
<dbReference type="KEGG" id="amaq:GO499_04895"/>
<dbReference type="RefSeq" id="WP_161861142.1">
    <property type="nucleotide sequence ID" value="NZ_CP046620.1"/>
</dbReference>
<keyword evidence="2" id="KW-1185">Reference proteome</keyword>
<organism evidence="1 2">
    <name type="scientific">Algicella marina</name>
    <dbReference type="NCBI Taxonomy" id="2683284"/>
    <lineage>
        <taxon>Bacteria</taxon>
        <taxon>Pseudomonadati</taxon>
        <taxon>Pseudomonadota</taxon>
        <taxon>Alphaproteobacteria</taxon>
        <taxon>Rhodobacterales</taxon>
        <taxon>Paracoccaceae</taxon>
        <taxon>Algicella</taxon>
    </lineage>
</organism>
<dbReference type="Proteomes" id="UP000464495">
    <property type="component" value="Chromosome"/>
</dbReference>
<protein>
    <submittedName>
        <fullName evidence="1">Uncharacterized protein</fullName>
    </submittedName>
</protein>
<reference evidence="1 2" key="1">
    <citation type="submission" date="2019-12" db="EMBL/GenBank/DDBJ databases">
        <title>Complete genome sequence of Algicella marina strain 9Alg 56(T) isolated from the red alga Tichocarpus crinitus.</title>
        <authorList>
            <person name="Kim S.-G."/>
            <person name="Nedashkovskaya O.I."/>
        </authorList>
    </citation>
    <scope>NUCLEOTIDE SEQUENCE [LARGE SCALE GENOMIC DNA]</scope>
    <source>
        <strain evidence="1 2">9Alg 56</strain>
    </source>
</reference>
<proteinExistence type="predicted"/>
<evidence type="ECO:0000313" key="2">
    <source>
        <dbReference type="Proteomes" id="UP000464495"/>
    </source>
</evidence>
<dbReference type="AlphaFoldDB" id="A0A6P1SYX8"/>
<name>A0A6P1SYX8_9RHOB</name>
<gene>
    <name evidence="1" type="ORF">GO499_04895</name>
</gene>
<sequence>MKIWQAVLVVALVVGFFAADEYYFHLDALAWTGKQLLRMTDWLAFWR</sequence>
<dbReference type="EMBL" id="CP046620">
    <property type="protein sequence ID" value="QHQ34573.1"/>
    <property type="molecule type" value="Genomic_DNA"/>
</dbReference>
<evidence type="ECO:0000313" key="1">
    <source>
        <dbReference type="EMBL" id="QHQ34573.1"/>
    </source>
</evidence>